<gene>
    <name evidence="1" type="ORF">DA69_14120</name>
</gene>
<evidence type="ECO:0008006" key="3">
    <source>
        <dbReference type="Google" id="ProtNLM"/>
    </source>
</evidence>
<evidence type="ECO:0000313" key="2">
    <source>
        <dbReference type="Proteomes" id="UP000077603"/>
    </source>
</evidence>
<dbReference type="EMBL" id="CP015614">
    <property type="protein sequence ID" value="ANF55766.1"/>
    <property type="molecule type" value="Genomic_DNA"/>
</dbReference>
<accession>A0A172Y9D4</accession>
<organism evidence="1 2">
    <name type="scientific">Brevundimonas naejangsanensis</name>
    <dbReference type="NCBI Taxonomy" id="588932"/>
    <lineage>
        <taxon>Bacteria</taxon>
        <taxon>Pseudomonadati</taxon>
        <taxon>Pseudomonadota</taxon>
        <taxon>Alphaproteobacteria</taxon>
        <taxon>Caulobacterales</taxon>
        <taxon>Caulobacteraceae</taxon>
        <taxon>Brevundimonas</taxon>
    </lineage>
</organism>
<evidence type="ECO:0000313" key="1">
    <source>
        <dbReference type="EMBL" id="ANF55766.1"/>
    </source>
</evidence>
<name>A0A172Y9D4_9CAUL</name>
<dbReference type="Proteomes" id="UP000077603">
    <property type="component" value="Chromosome"/>
</dbReference>
<dbReference type="KEGG" id="bne:DA69_14120"/>
<keyword evidence="2" id="KW-1185">Reference proteome</keyword>
<dbReference type="STRING" id="588932.DA69_14120"/>
<sequence>MVINRSATGPIPDLEVVRNSAPAHFTCDGSIGRRPVSAVAWARAERIAREVQGFAKNSVNYHANYVRPSWGLARVRQIGAHIFYGAPLNGSTPGAYEREAAPAPARLLFVRNEALDRAYAVLAGQASNGASETPDTAAQ</sequence>
<protein>
    <recommendedName>
        <fullName evidence="3">Cell wall hydrolase SleB domain-containing protein</fullName>
    </recommendedName>
</protein>
<proteinExistence type="predicted"/>
<reference evidence="1 2" key="1">
    <citation type="journal article" date="2014" name="Genome Announc.">
        <title>Genome Sequence of a Promising Hydrogen-Producing Facultative Anaerobic Bacterium, Brevundimonas naejangsanensis Strain B1.</title>
        <authorList>
            <person name="Su H."/>
            <person name="Zhang T."/>
            <person name="Bao M."/>
            <person name="Jiang Y."/>
            <person name="Wang Y."/>
            <person name="Tan T."/>
        </authorList>
    </citation>
    <scope>NUCLEOTIDE SEQUENCE [LARGE SCALE GENOMIC DNA]</scope>
    <source>
        <strain evidence="1 2">B1</strain>
    </source>
</reference>
<dbReference type="AlphaFoldDB" id="A0A172Y9D4"/>